<feature type="domain" description="Rab-GAP TBC" evidence="3">
    <location>
        <begin position="211"/>
        <end position="418"/>
    </location>
</feature>
<dbReference type="PANTHER" id="PTHR16110">
    <property type="entry name" value="TBC1 DOMAIN FAMILY MEMBER 19"/>
    <property type="match status" value="1"/>
</dbReference>
<feature type="coiled-coil region" evidence="1">
    <location>
        <begin position="30"/>
        <end position="57"/>
    </location>
</feature>
<dbReference type="InterPro" id="IPR035969">
    <property type="entry name" value="Rab-GAP_TBC_sf"/>
</dbReference>
<dbReference type="EMBL" id="JADGJW010000216">
    <property type="protein sequence ID" value="KAJ3221663.1"/>
    <property type="molecule type" value="Genomic_DNA"/>
</dbReference>
<organism evidence="4 5">
    <name type="scientific">Clydaea vesicula</name>
    <dbReference type="NCBI Taxonomy" id="447962"/>
    <lineage>
        <taxon>Eukaryota</taxon>
        <taxon>Fungi</taxon>
        <taxon>Fungi incertae sedis</taxon>
        <taxon>Chytridiomycota</taxon>
        <taxon>Chytridiomycota incertae sedis</taxon>
        <taxon>Chytridiomycetes</taxon>
        <taxon>Lobulomycetales</taxon>
        <taxon>Lobulomycetaceae</taxon>
        <taxon>Clydaea</taxon>
    </lineage>
</organism>
<dbReference type="SUPFAM" id="SSF47923">
    <property type="entry name" value="Ypt/Rab-GAP domain of gyp1p"/>
    <property type="match status" value="1"/>
</dbReference>
<dbReference type="InterPro" id="IPR000195">
    <property type="entry name" value="Rab-GAP-TBC_dom"/>
</dbReference>
<dbReference type="PANTHER" id="PTHR16110:SF1">
    <property type="entry name" value="TBC1 DOMAIN FAMILY MEMBER 19"/>
    <property type="match status" value="1"/>
</dbReference>
<dbReference type="AlphaFoldDB" id="A0AAD5U570"/>
<dbReference type="Gene3D" id="1.10.472.80">
    <property type="entry name" value="Ypt/Rab-GAP domain of gyp1p, domain 3"/>
    <property type="match status" value="1"/>
</dbReference>
<dbReference type="Pfam" id="PF00566">
    <property type="entry name" value="RabGAP-TBC"/>
    <property type="match status" value="1"/>
</dbReference>
<evidence type="ECO:0000259" key="3">
    <source>
        <dbReference type="PROSITE" id="PS50086"/>
    </source>
</evidence>
<proteinExistence type="predicted"/>
<evidence type="ECO:0000256" key="1">
    <source>
        <dbReference type="SAM" id="Coils"/>
    </source>
</evidence>
<keyword evidence="5" id="KW-1185">Reference proteome</keyword>
<sequence>MLNEKEMHELMQTSTSKYFREILLAEFLKISTSNSSIQQHQQELRSLKDQITLKESGNIFTSEGSTIEFEKEDSVSNDELIPTSNNTSSYQEHGLPSKYGTNMKDAKERSFYSEEDIYNCVIDMGKEFDTEAPSVYSNFWSSMYLRFKTWNSNELAILFEELHPKYPHLGLDDTVLDGNQRENFLTSRAALANKIVETSSYKDAKAFAKGGIPMDVRYSMYSFLLVEEEYPEQRATMITAHLRESVLKYIYLTDLIISIDTEICKNDDNFFIFEDIIKGILMLWSRDDWFLEKMDNDELVGGIFFNQSTGQEIPYPPSGILPVFGLSCYALPLCYFNLTPDSAYLIFRQLYRRSSIGPLCALFENLLKERDAPLFYHLMHTIKIPPLKIAFKWILWAFVGVLEVTQVLLLWDRVIGYGEAGGNELFSITSAAIFLYKKKELSLARDEKDVIV</sequence>
<dbReference type="InterPro" id="IPR042507">
    <property type="entry name" value="TBC1D19"/>
</dbReference>
<gene>
    <name evidence="4" type="ORF">HK099_003254</name>
</gene>
<accession>A0AAD5U570</accession>
<dbReference type="Proteomes" id="UP001211065">
    <property type="component" value="Unassembled WGS sequence"/>
</dbReference>
<comment type="caution">
    <text evidence="4">The sequence shown here is derived from an EMBL/GenBank/DDBJ whole genome shotgun (WGS) entry which is preliminary data.</text>
</comment>
<protein>
    <recommendedName>
        <fullName evidence="3">Rab-GAP TBC domain-containing protein</fullName>
    </recommendedName>
</protein>
<feature type="compositionally biased region" description="Polar residues" evidence="2">
    <location>
        <begin position="82"/>
        <end position="91"/>
    </location>
</feature>
<evidence type="ECO:0000313" key="5">
    <source>
        <dbReference type="Proteomes" id="UP001211065"/>
    </source>
</evidence>
<reference evidence="4" key="1">
    <citation type="submission" date="2020-05" db="EMBL/GenBank/DDBJ databases">
        <title>Phylogenomic resolution of chytrid fungi.</title>
        <authorList>
            <person name="Stajich J.E."/>
            <person name="Amses K."/>
            <person name="Simmons R."/>
            <person name="Seto K."/>
            <person name="Myers J."/>
            <person name="Bonds A."/>
            <person name="Quandt C.A."/>
            <person name="Barry K."/>
            <person name="Liu P."/>
            <person name="Grigoriev I."/>
            <person name="Longcore J.E."/>
            <person name="James T.Y."/>
        </authorList>
    </citation>
    <scope>NUCLEOTIDE SEQUENCE</scope>
    <source>
        <strain evidence="4">JEL0476</strain>
    </source>
</reference>
<dbReference type="PROSITE" id="PS50086">
    <property type="entry name" value="TBC_RABGAP"/>
    <property type="match status" value="1"/>
</dbReference>
<name>A0AAD5U570_9FUNG</name>
<evidence type="ECO:0000313" key="4">
    <source>
        <dbReference type="EMBL" id="KAJ3221663.1"/>
    </source>
</evidence>
<evidence type="ECO:0000256" key="2">
    <source>
        <dbReference type="SAM" id="MobiDB-lite"/>
    </source>
</evidence>
<feature type="region of interest" description="Disordered" evidence="2">
    <location>
        <begin position="71"/>
        <end position="99"/>
    </location>
</feature>
<keyword evidence="1" id="KW-0175">Coiled coil</keyword>